<name>A0ABW2N5H2_9ACTN</name>
<comment type="caution">
    <text evidence="2">The sequence shown here is derived from an EMBL/GenBank/DDBJ whole genome shotgun (WGS) entry which is preliminary data.</text>
</comment>
<accession>A0ABW2N5H2</accession>
<feature type="transmembrane region" description="Helical" evidence="1">
    <location>
        <begin position="7"/>
        <end position="27"/>
    </location>
</feature>
<keyword evidence="1" id="KW-0812">Transmembrane</keyword>
<dbReference type="RefSeq" id="WP_255888177.1">
    <property type="nucleotide sequence ID" value="NZ_JAFMZM010000001.1"/>
</dbReference>
<sequence>MITVVRVARVLLIIVLALLAISFVMGVGTTSTGPVEKVVFLLLIGGCVYAAAKVTAVTEWLVHRLARR</sequence>
<protein>
    <submittedName>
        <fullName evidence="2">Uncharacterized protein</fullName>
    </submittedName>
</protein>
<feature type="transmembrane region" description="Helical" evidence="1">
    <location>
        <begin position="39"/>
        <end position="62"/>
    </location>
</feature>
<evidence type="ECO:0000313" key="2">
    <source>
        <dbReference type="EMBL" id="MFC7361316.1"/>
    </source>
</evidence>
<evidence type="ECO:0000313" key="3">
    <source>
        <dbReference type="Proteomes" id="UP001596524"/>
    </source>
</evidence>
<keyword evidence="1" id="KW-1133">Transmembrane helix</keyword>
<dbReference type="EMBL" id="JBHTCH010000014">
    <property type="protein sequence ID" value="MFC7361316.1"/>
    <property type="molecule type" value="Genomic_DNA"/>
</dbReference>
<dbReference type="Proteomes" id="UP001596524">
    <property type="component" value="Unassembled WGS sequence"/>
</dbReference>
<keyword evidence="1" id="KW-0472">Membrane</keyword>
<organism evidence="2 3">
    <name type="scientific">Nocardioides astragali</name>
    <dbReference type="NCBI Taxonomy" id="1776736"/>
    <lineage>
        <taxon>Bacteria</taxon>
        <taxon>Bacillati</taxon>
        <taxon>Actinomycetota</taxon>
        <taxon>Actinomycetes</taxon>
        <taxon>Propionibacteriales</taxon>
        <taxon>Nocardioidaceae</taxon>
        <taxon>Nocardioides</taxon>
    </lineage>
</organism>
<keyword evidence="3" id="KW-1185">Reference proteome</keyword>
<gene>
    <name evidence="2" type="ORF">ACFQO6_13640</name>
</gene>
<reference evidence="3" key="1">
    <citation type="journal article" date="2019" name="Int. J. Syst. Evol. Microbiol.">
        <title>The Global Catalogue of Microorganisms (GCM) 10K type strain sequencing project: providing services to taxonomists for standard genome sequencing and annotation.</title>
        <authorList>
            <consortium name="The Broad Institute Genomics Platform"/>
            <consortium name="The Broad Institute Genome Sequencing Center for Infectious Disease"/>
            <person name="Wu L."/>
            <person name="Ma J."/>
        </authorList>
    </citation>
    <scope>NUCLEOTIDE SEQUENCE [LARGE SCALE GENOMIC DNA]</scope>
    <source>
        <strain evidence="3">FCH27</strain>
    </source>
</reference>
<proteinExistence type="predicted"/>
<evidence type="ECO:0000256" key="1">
    <source>
        <dbReference type="SAM" id="Phobius"/>
    </source>
</evidence>